<evidence type="ECO:0000313" key="2">
    <source>
        <dbReference type="EMBL" id="USJ27153.1"/>
    </source>
</evidence>
<dbReference type="Proteomes" id="UP001055460">
    <property type="component" value="Plasmid pB"/>
</dbReference>
<feature type="domain" description="Carboxymuconolactone decarboxylase-like" evidence="1">
    <location>
        <begin position="36"/>
        <end position="117"/>
    </location>
</feature>
<name>A0A9Q8YEF5_ENSAD</name>
<proteinExistence type="predicted"/>
<dbReference type="PANTHER" id="PTHR33570">
    <property type="entry name" value="4-CARBOXYMUCONOLACTONE DECARBOXYLASE FAMILY PROTEIN"/>
    <property type="match status" value="1"/>
</dbReference>
<keyword evidence="2" id="KW-0614">Plasmid</keyword>
<dbReference type="Gene3D" id="1.20.1290.10">
    <property type="entry name" value="AhpD-like"/>
    <property type="match status" value="1"/>
</dbReference>
<reference evidence="2" key="1">
    <citation type="submission" date="2022-06" db="EMBL/GenBank/DDBJ databases">
        <title>Physiological and biochemical characterization and genomic elucidation of a strain of the genus Ensifer adhaerens M8 that combines arsenic oxidation and chromium reduction.</title>
        <authorList>
            <person name="Li X."/>
            <person name="Yu c."/>
        </authorList>
    </citation>
    <scope>NUCLEOTIDE SEQUENCE</scope>
    <source>
        <strain evidence="2">M8</strain>
        <plasmid evidence="2">pB</plasmid>
    </source>
</reference>
<accession>A0A9Q8YEF5</accession>
<dbReference type="Pfam" id="PF02627">
    <property type="entry name" value="CMD"/>
    <property type="match status" value="1"/>
</dbReference>
<dbReference type="InterPro" id="IPR003779">
    <property type="entry name" value="CMD-like"/>
</dbReference>
<geneLocation type="plasmid" evidence="2 3">
    <name>pB</name>
</geneLocation>
<dbReference type="SUPFAM" id="SSF69118">
    <property type="entry name" value="AhpD-like"/>
    <property type="match status" value="1"/>
</dbReference>
<dbReference type="RefSeq" id="WP_252160964.1">
    <property type="nucleotide sequence ID" value="NZ_CP098809.1"/>
</dbReference>
<dbReference type="InterPro" id="IPR029032">
    <property type="entry name" value="AhpD-like"/>
</dbReference>
<evidence type="ECO:0000259" key="1">
    <source>
        <dbReference type="Pfam" id="PF02627"/>
    </source>
</evidence>
<sequence length="129" mass="14417">MDEALRARGEAIRRQVLGDGYVDGAIGSSDAFSRPFQDLLNEHCWGTVWTDESLDLRSRSLLNLGMLAALNRMHEFGIHFRGAIRNGLTDEELRAALVQIAIYCGIPAGVEAFRVARRVRDEMAEKGER</sequence>
<dbReference type="GO" id="GO:0051920">
    <property type="term" value="F:peroxiredoxin activity"/>
    <property type="evidence" value="ECO:0007669"/>
    <property type="project" value="InterPro"/>
</dbReference>
<dbReference type="InterPro" id="IPR052512">
    <property type="entry name" value="4CMD/NDH-1_regulator"/>
</dbReference>
<dbReference type="AlphaFoldDB" id="A0A9Q8YEF5"/>
<dbReference type="EMBL" id="CP098809">
    <property type="protein sequence ID" value="USJ27153.1"/>
    <property type="molecule type" value="Genomic_DNA"/>
</dbReference>
<organism evidence="2 3">
    <name type="scientific">Ensifer adhaerens</name>
    <name type="common">Sinorhizobium morelense</name>
    <dbReference type="NCBI Taxonomy" id="106592"/>
    <lineage>
        <taxon>Bacteria</taxon>
        <taxon>Pseudomonadati</taxon>
        <taxon>Pseudomonadota</taxon>
        <taxon>Alphaproteobacteria</taxon>
        <taxon>Hyphomicrobiales</taxon>
        <taxon>Rhizobiaceae</taxon>
        <taxon>Sinorhizobium/Ensifer group</taxon>
        <taxon>Ensifer</taxon>
    </lineage>
</organism>
<evidence type="ECO:0000313" key="3">
    <source>
        <dbReference type="Proteomes" id="UP001055460"/>
    </source>
</evidence>
<gene>
    <name evidence="2" type="ORF">NE863_32190</name>
</gene>
<protein>
    <submittedName>
        <fullName evidence="2">Carboxymuconolactone decarboxylase family protein</fullName>
    </submittedName>
</protein>
<dbReference type="PANTHER" id="PTHR33570:SF2">
    <property type="entry name" value="CARBOXYMUCONOLACTONE DECARBOXYLASE-LIKE DOMAIN-CONTAINING PROTEIN"/>
    <property type="match status" value="1"/>
</dbReference>